<organism evidence="2 3">
    <name type="scientific">Halonotius pteroides</name>
    <dbReference type="NCBI Taxonomy" id="268735"/>
    <lineage>
        <taxon>Archaea</taxon>
        <taxon>Methanobacteriati</taxon>
        <taxon>Methanobacteriota</taxon>
        <taxon>Stenosarchaea group</taxon>
        <taxon>Halobacteria</taxon>
        <taxon>Halobacteriales</taxon>
        <taxon>Haloferacaceae</taxon>
        <taxon>Halonotius</taxon>
    </lineage>
</organism>
<evidence type="ECO:0000313" key="3">
    <source>
        <dbReference type="Proteomes" id="UP000281564"/>
    </source>
</evidence>
<comment type="caution">
    <text evidence="2">The sequence shown here is derived from an EMBL/GenBank/DDBJ whole genome shotgun (WGS) entry which is preliminary data.</text>
</comment>
<accession>A0A3A6PX58</accession>
<keyword evidence="3" id="KW-1185">Reference proteome</keyword>
<dbReference type="EMBL" id="QMDW01000036">
    <property type="protein sequence ID" value="RJX47688.1"/>
    <property type="molecule type" value="Genomic_DNA"/>
</dbReference>
<protein>
    <recommendedName>
        <fullName evidence="1">DUF8139 domain-containing protein</fullName>
    </recommendedName>
</protein>
<dbReference type="AlphaFoldDB" id="A0A3A6PX58"/>
<dbReference type="Pfam" id="PF26460">
    <property type="entry name" value="DUF8139"/>
    <property type="match status" value="1"/>
</dbReference>
<dbReference type="InterPro" id="IPR058452">
    <property type="entry name" value="DUF8139"/>
</dbReference>
<evidence type="ECO:0000259" key="1">
    <source>
        <dbReference type="Pfam" id="PF26460"/>
    </source>
</evidence>
<evidence type="ECO:0000313" key="2">
    <source>
        <dbReference type="EMBL" id="RJX47688.1"/>
    </source>
</evidence>
<dbReference type="OrthoDB" id="56871at2157"/>
<proteinExistence type="predicted"/>
<dbReference type="RefSeq" id="WP_120086402.1">
    <property type="nucleotide sequence ID" value="NZ_QMDW01000036.1"/>
</dbReference>
<gene>
    <name evidence="2" type="ORF">DP106_14275</name>
</gene>
<sequence length="75" mass="8557">MSQYDVGERVRIDIPDETDPDHEQYHGEHGQITDILEDEAGSLTGDEQDSIIYQIQLDNGDNIDVQHRAIRPPIE</sequence>
<feature type="domain" description="DUF8139" evidence="1">
    <location>
        <begin position="1"/>
        <end position="74"/>
    </location>
</feature>
<dbReference type="Proteomes" id="UP000281564">
    <property type="component" value="Unassembled WGS sequence"/>
</dbReference>
<reference evidence="2 3" key="1">
    <citation type="submission" date="2018-06" db="EMBL/GenBank/DDBJ databases">
        <title>Halonotius sp. F13-13 a new haloarchaeeon isolated from a solar saltern from Isla Cristina, Huelva, Spain.</title>
        <authorList>
            <person name="Duran-Viseras A."/>
            <person name="Sanchez-Porro C."/>
            <person name="Ventosa A."/>
        </authorList>
    </citation>
    <scope>NUCLEOTIDE SEQUENCE [LARGE SCALE GENOMIC DNA]</scope>
    <source>
        <strain evidence="2 3">CECT 7525</strain>
    </source>
</reference>
<name>A0A3A6PX58_9EURY</name>